<accession>A0A4Y2UPT5</accession>
<feature type="region of interest" description="Disordered" evidence="1">
    <location>
        <begin position="49"/>
        <end position="99"/>
    </location>
</feature>
<feature type="compositionally biased region" description="Basic and acidic residues" evidence="1">
    <location>
        <begin position="80"/>
        <end position="99"/>
    </location>
</feature>
<evidence type="ECO:0000313" key="2">
    <source>
        <dbReference type="EMBL" id="GBO13547.1"/>
    </source>
</evidence>
<name>A0A4Y2UPT5_ARAVE</name>
<dbReference type="EMBL" id="BGPR01037831">
    <property type="protein sequence ID" value="GBO13547.1"/>
    <property type="molecule type" value="Genomic_DNA"/>
</dbReference>
<keyword evidence="3" id="KW-1185">Reference proteome</keyword>
<dbReference type="Proteomes" id="UP000499080">
    <property type="component" value="Unassembled WGS sequence"/>
</dbReference>
<protein>
    <submittedName>
        <fullName evidence="2">Uncharacterized protein</fullName>
    </submittedName>
</protein>
<sequence length="99" mass="11457">MPKKKRWKENAKTFTRGLLWSNPPTKHLHNWICHLSLGNKIKDYSNMEMRIPDSSSPLQPLHKTDSKKIPISHESPPDGMAERNPECIRGDPSTRTRND</sequence>
<comment type="caution">
    <text evidence="2">The sequence shown here is derived from an EMBL/GenBank/DDBJ whole genome shotgun (WGS) entry which is preliminary data.</text>
</comment>
<reference evidence="2 3" key="1">
    <citation type="journal article" date="2019" name="Sci. Rep.">
        <title>Orb-weaving spider Araneus ventricosus genome elucidates the spidroin gene catalogue.</title>
        <authorList>
            <person name="Kono N."/>
            <person name="Nakamura H."/>
            <person name="Ohtoshi R."/>
            <person name="Moran D.A.P."/>
            <person name="Shinohara A."/>
            <person name="Yoshida Y."/>
            <person name="Fujiwara M."/>
            <person name="Mori M."/>
            <person name="Tomita M."/>
            <person name="Arakawa K."/>
        </authorList>
    </citation>
    <scope>NUCLEOTIDE SEQUENCE [LARGE SCALE GENOMIC DNA]</scope>
</reference>
<evidence type="ECO:0000313" key="3">
    <source>
        <dbReference type="Proteomes" id="UP000499080"/>
    </source>
</evidence>
<proteinExistence type="predicted"/>
<organism evidence="2 3">
    <name type="scientific">Araneus ventricosus</name>
    <name type="common">Orbweaver spider</name>
    <name type="synonym">Epeira ventricosa</name>
    <dbReference type="NCBI Taxonomy" id="182803"/>
    <lineage>
        <taxon>Eukaryota</taxon>
        <taxon>Metazoa</taxon>
        <taxon>Ecdysozoa</taxon>
        <taxon>Arthropoda</taxon>
        <taxon>Chelicerata</taxon>
        <taxon>Arachnida</taxon>
        <taxon>Araneae</taxon>
        <taxon>Araneomorphae</taxon>
        <taxon>Entelegynae</taxon>
        <taxon>Araneoidea</taxon>
        <taxon>Araneidae</taxon>
        <taxon>Araneus</taxon>
    </lineage>
</organism>
<dbReference type="AlphaFoldDB" id="A0A4Y2UPT5"/>
<gene>
    <name evidence="2" type="ORF">AVEN_250467_1</name>
</gene>
<evidence type="ECO:0000256" key="1">
    <source>
        <dbReference type="SAM" id="MobiDB-lite"/>
    </source>
</evidence>